<proteinExistence type="predicted"/>
<keyword evidence="3" id="KW-1185">Reference proteome</keyword>
<feature type="compositionally biased region" description="Basic and acidic residues" evidence="1">
    <location>
        <begin position="26"/>
        <end position="48"/>
    </location>
</feature>
<dbReference type="EMBL" id="JACCBY010000001">
    <property type="protein sequence ID" value="NYD88885.1"/>
    <property type="molecule type" value="Genomic_DNA"/>
</dbReference>
<organism evidence="2 3">
    <name type="scientific">Sphingomonas melonis</name>
    <dbReference type="NCBI Taxonomy" id="152682"/>
    <lineage>
        <taxon>Bacteria</taxon>
        <taxon>Pseudomonadati</taxon>
        <taxon>Pseudomonadota</taxon>
        <taxon>Alphaproteobacteria</taxon>
        <taxon>Sphingomonadales</taxon>
        <taxon>Sphingomonadaceae</taxon>
        <taxon>Sphingomonas</taxon>
    </lineage>
</organism>
<evidence type="ECO:0000313" key="2">
    <source>
        <dbReference type="EMBL" id="NYD88885.1"/>
    </source>
</evidence>
<name>A0A7Y9FK98_9SPHN</name>
<sequence length="183" mass="19808">MMSLAISREPADLVTGRASIAHARHRGEPSPRNEGRSEPCTQHTDDEHSNLSLTSSLIGRLLVISNRFIAITSQQGCLIVDRLFGPPIYAVAAMSQARAYPAPASPFHRIAIEKHRFVAERSGPLWTALTFQLVFRICRGTSAFERSISVPPMRVLSGSNCGRPGRPSGAVCSAKTRTSEVAA</sequence>
<reference evidence="2 3" key="1">
    <citation type="submission" date="2020-07" db="EMBL/GenBank/DDBJ databases">
        <authorList>
            <person name="Partida-Martinez L."/>
            <person name="Huntemann M."/>
            <person name="Clum A."/>
            <person name="Wang J."/>
            <person name="Palaniappan K."/>
            <person name="Ritter S."/>
            <person name="Chen I.-M."/>
            <person name="Stamatis D."/>
            <person name="Reddy T."/>
            <person name="O'Malley R."/>
            <person name="Daum C."/>
            <person name="Shapiro N."/>
            <person name="Ivanova N."/>
            <person name="Kyrpides N."/>
            <person name="Woyke T."/>
        </authorList>
    </citation>
    <scope>NUCLEOTIDE SEQUENCE [LARGE SCALE GENOMIC DNA]</scope>
    <source>
        <strain evidence="2 3">AS2.3</strain>
    </source>
</reference>
<accession>A0A7Y9FK98</accession>
<evidence type="ECO:0000313" key="3">
    <source>
        <dbReference type="Proteomes" id="UP000517753"/>
    </source>
</evidence>
<dbReference type="Proteomes" id="UP000517753">
    <property type="component" value="Unassembled WGS sequence"/>
</dbReference>
<dbReference type="AlphaFoldDB" id="A0A7Y9FK98"/>
<feature type="region of interest" description="Disordered" evidence="1">
    <location>
        <begin position="17"/>
        <end position="48"/>
    </location>
</feature>
<comment type="caution">
    <text evidence="2">The sequence shown here is derived from an EMBL/GenBank/DDBJ whole genome shotgun (WGS) entry which is preliminary data.</text>
</comment>
<protein>
    <submittedName>
        <fullName evidence="2">Uncharacterized protein</fullName>
    </submittedName>
</protein>
<dbReference type="RefSeq" id="WP_179507426.1">
    <property type="nucleotide sequence ID" value="NZ_JACCBY010000001.1"/>
</dbReference>
<gene>
    <name evidence="2" type="ORF">HD841_000654</name>
</gene>
<reference evidence="2 3" key="2">
    <citation type="submission" date="2020-08" db="EMBL/GenBank/DDBJ databases">
        <title>The Agave Microbiome: Exploring the role of microbial communities in plant adaptations to desert environments.</title>
        <authorList>
            <person name="Partida-Martinez L.P."/>
        </authorList>
    </citation>
    <scope>NUCLEOTIDE SEQUENCE [LARGE SCALE GENOMIC DNA]</scope>
    <source>
        <strain evidence="2 3">AS2.3</strain>
    </source>
</reference>
<evidence type="ECO:0000256" key="1">
    <source>
        <dbReference type="SAM" id="MobiDB-lite"/>
    </source>
</evidence>